<protein>
    <submittedName>
        <fullName evidence="2">Uncharacterized protein</fullName>
    </submittedName>
</protein>
<evidence type="ECO:0000256" key="1">
    <source>
        <dbReference type="SAM" id="MobiDB-lite"/>
    </source>
</evidence>
<feature type="region of interest" description="Disordered" evidence="1">
    <location>
        <begin position="216"/>
        <end position="250"/>
    </location>
</feature>
<organism evidence="2 3">
    <name type="scientific">Brassica campestris</name>
    <name type="common">Field mustard</name>
    <dbReference type="NCBI Taxonomy" id="3711"/>
    <lineage>
        <taxon>Eukaryota</taxon>
        <taxon>Viridiplantae</taxon>
        <taxon>Streptophyta</taxon>
        <taxon>Embryophyta</taxon>
        <taxon>Tracheophyta</taxon>
        <taxon>Spermatophyta</taxon>
        <taxon>Magnoliopsida</taxon>
        <taxon>eudicotyledons</taxon>
        <taxon>Gunneridae</taxon>
        <taxon>Pentapetalae</taxon>
        <taxon>rosids</taxon>
        <taxon>malvids</taxon>
        <taxon>Brassicales</taxon>
        <taxon>Brassicaceae</taxon>
        <taxon>Brassiceae</taxon>
        <taxon>Brassica</taxon>
    </lineage>
</organism>
<dbReference type="InParanoid" id="M4F0B6"/>
<proteinExistence type="predicted"/>
<feature type="compositionally biased region" description="Polar residues" evidence="1">
    <location>
        <begin position="221"/>
        <end position="237"/>
    </location>
</feature>
<dbReference type="HOGENOM" id="CLU_1112671_0_0_1"/>
<reference evidence="2" key="3">
    <citation type="submission" date="2023-03" db="UniProtKB">
        <authorList>
            <consortium name="EnsemblPlants"/>
        </authorList>
    </citation>
    <scope>IDENTIFICATION</scope>
    <source>
        <strain evidence="2">cv. Chiifu-401-42</strain>
    </source>
</reference>
<reference evidence="3" key="1">
    <citation type="journal article" date="2011" name="Nat. Genet.">
        <title>The genome of the mesopolyploid crop species Brassica rapa.</title>
        <authorList>
            <consortium name="Brassica rapa Genome Sequencing Project Consortium"/>
            <person name="Wang X."/>
            <person name="Wang H."/>
            <person name="Wang J."/>
            <person name="Sun R."/>
            <person name="Wu J."/>
            <person name="Liu S."/>
            <person name="Bai Y."/>
            <person name="Mun J.H."/>
            <person name="Bancroft I."/>
            <person name="Cheng F."/>
            <person name="Huang S."/>
            <person name="Li X."/>
            <person name="Hua W."/>
            <person name="Wang J."/>
            <person name="Wang X."/>
            <person name="Freeling M."/>
            <person name="Pires J.C."/>
            <person name="Paterson A.H."/>
            <person name="Chalhoub B."/>
            <person name="Wang B."/>
            <person name="Hayward A."/>
            <person name="Sharpe A.G."/>
            <person name="Park B.S."/>
            <person name="Weisshaar B."/>
            <person name="Liu B."/>
            <person name="Li B."/>
            <person name="Liu B."/>
            <person name="Tong C."/>
            <person name="Song C."/>
            <person name="Duran C."/>
            <person name="Peng C."/>
            <person name="Geng C."/>
            <person name="Koh C."/>
            <person name="Lin C."/>
            <person name="Edwards D."/>
            <person name="Mu D."/>
            <person name="Shen D."/>
            <person name="Soumpourou E."/>
            <person name="Li F."/>
            <person name="Fraser F."/>
            <person name="Conant G."/>
            <person name="Lassalle G."/>
            <person name="King G.J."/>
            <person name="Bonnema G."/>
            <person name="Tang H."/>
            <person name="Wang H."/>
            <person name="Belcram H."/>
            <person name="Zhou H."/>
            <person name="Hirakawa H."/>
            <person name="Abe H."/>
            <person name="Guo H."/>
            <person name="Wang H."/>
            <person name="Jin H."/>
            <person name="Parkin I.A."/>
            <person name="Batley J."/>
            <person name="Kim J.S."/>
            <person name="Just J."/>
            <person name="Li J."/>
            <person name="Xu J."/>
            <person name="Deng J."/>
            <person name="Kim J.A."/>
            <person name="Li J."/>
            <person name="Yu J."/>
            <person name="Meng J."/>
            <person name="Wang J."/>
            <person name="Min J."/>
            <person name="Poulain J."/>
            <person name="Wang J."/>
            <person name="Hatakeyama K."/>
            <person name="Wu K."/>
            <person name="Wang L."/>
            <person name="Fang L."/>
            <person name="Trick M."/>
            <person name="Links M.G."/>
            <person name="Zhao M."/>
            <person name="Jin M."/>
            <person name="Ramchiary N."/>
            <person name="Drou N."/>
            <person name="Berkman P.J."/>
            <person name="Cai Q."/>
            <person name="Huang Q."/>
            <person name="Li R."/>
            <person name="Tabata S."/>
            <person name="Cheng S."/>
            <person name="Zhang S."/>
            <person name="Zhang S."/>
            <person name="Huang S."/>
            <person name="Sato S."/>
            <person name="Sun S."/>
            <person name="Kwon S.J."/>
            <person name="Choi S.R."/>
            <person name="Lee T.H."/>
            <person name="Fan W."/>
            <person name="Zhao X."/>
            <person name="Tan X."/>
            <person name="Xu X."/>
            <person name="Wang Y."/>
            <person name="Qiu Y."/>
            <person name="Yin Y."/>
            <person name="Li Y."/>
            <person name="Du Y."/>
            <person name="Liao Y."/>
            <person name="Lim Y."/>
            <person name="Narusaka Y."/>
            <person name="Wang Y."/>
            <person name="Wang Z."/>
            <person name="Li Z."/>
            <person name="Wang Z."/>
            <person name="Xiong Z."/>
            <person name="Zhang Z."/>
        </authorList>
    </citation>
    <scope>NUCLEOTIDE SEQUENCE [LARGE SCALE GENOMIC DNA]</scope>
    <source>
        <strain evidence="3">cv. Chiifu-401-42</strain>
    </source>
</reference>
<accession>M4F0B6</accession>
<keyword evidence="3" id="KW-1185">Reference proteome</keyword>
<dbReference type="EnsemblPlants" id="Bra034510.1">
    <property type="protein sequence ID" value="Bra034510.1-P"/>
    <property type="gene ID" value="Bra034510"/>
</dbReference>
<dbReference type="Proteomes" id="UP000011750">
    <property type="component" value="Unassembled WGS sequence"/>
</dbReference>
<dbReference type="STRING" id="51351.M4F0B6"/>
<dbReference type="eggNOG" id="KOG2058">
    <property type="taxonomic scope" value="Eukaryota"/>
</dbReference>
<name>M4F0B6_BRACM</name>
<evidence type="ECO:0000313" key="2">
    <source>
        <dbReference type="EnsemblPlants" id="Bra034510.1-P"/>
    </source>
</evidence>
<evidence type="ECO:0000313" key="3">
    <source>
        <dbReference type="Proteomes" id="UP000011750"/>
    </source>
</evidence>
<dbReference type="Gramene" id="Bra034510.1">
    <property type="protein sequence ID" value="Bra034510.1-P"/>
    <property type="gene ID" value="Bra034510"/>
</dbReference>
<reference evidence="3" key="2">
    <citation type="journal article" date="2018" name="Hortic Res">
        <title>Improved Brassica rapa reference genome by single-molecule sequencing and chromosome conformation capture technologies.</title>
        <authorList>
            <person name="Zhang L."/>
            <person name="Cai X."/>
            <person name="Wu J."/>
            <person name="Liu M."/>
            <person name="Grob S."/>
            <person name="Cheng F."/>
            <person name="Liang J."/>
            <person name="Cai C."/>
            <person name="Liu Z."/>
            <person name="Liu B."/>
            <person name="Wang F."/>
            <person name="Li S."/>
            <person name="Liu F."/>
            <person name="Li X."/>
            <person name="Cheng L."/>
            <person name="Yang W."/>
            <person name="Li M.H."/>
            <person name="Grossniklaus U."/>
            <person name="Zheng H."/>
            <person name="Wang X."/>
        </authorList>
    </citation>
    <scope>NUCLEOTIDE SEQUENCE [LARGE SCALE GENOMIC DNA]</scope>
    <source>
        <strain evidence="3">cv. Chiifu-401-42</strain>
    </source>
</reference>
<dbReference type="AlphaFoldDB" id="M4F0B6"/>
<sequence>MLLLGFRVSIQSHQCGISLLALTPLPVRISCTPILQWGPFYILTNAITLNRLIRKGIPSSFRQKVWLSLPDAAKKKSIFLESYYLLQCFEQGGSGKAQATRQIDHHTGDEDSIVSEPLNQNEYSGCTCPEMAQTTMKSLCNRVCSSLIVLRVKDYAIKALVNKVDYLGSVTVTYKVNEFVDEKVDQVAVTELRHFLQFHLQLPYMYYISEAEKALGGDLQPEQSPSSASETGDSPSNAKEVDEANSPSLV</sequence>